<evidence type="ECO:0000256" key="3">
    <source>
        <dbReference type="ARBA" id="ARBA00023125"/>
    </source>
</evidence>
<gene>
    <name evidence="6" type="ORF">TAV2_LOCUS22855</name>
</gene>
<name>A0AAU9T344_THLAR</name>
<dbReference type="Gene3D" id="1.10.10.10">
    <property type="entry name" value="Winged helix-like DNA-binding domain superfamily/Winged helix DNA-binding domain"/>
    <property type="match status" value="1"/>
</dbReference>
<dbReference type="SUPFAM" id="SSF46785">
    <property type="entry name" value="Winged helix' DNA-binding domain"/>
    <property type="match status" value="1"/>
</dbReference>
<evidence type="ECO:0000259" key="5">
    <source>
        <dbReference type="Pfam" id="PF00447"/>
    </source>
</evidence>
<evidence type="ECO:0000313" key="6">
    <source>
        <dbReference type="EMBL" id="CAH2078404.1"/>
    </source>
</evidence>
<keyword evidence="7" id="KW-1185">Reference proteome</keyword>
<dbReference type="PANTHER" id="PTHR10015">
    <property type="entry name" value="HEAT SHOCK TRANSCRIPTION FACTOR"/>
    <property type="match status" value="1"/>
</dbReference>
<feature type="domain" description="HSF-type DNA-binding" evidence="5">
    <location>
        <begin position="24"/>
        <end position="64"/>
    </location>
</feature>
<dbReference type="Pfam" id="PF00447">
    <property type="entry name" value="HSF_DNA-bind"/>
    <property type="match status" value="1"/>
</dbReference>
<dbReference type="GO" id="GO:0003700">
    <property type="term" value="F:DNA-binding transcription factor activity"/>
    <property type="evidence" value="ECO:0007669"/>
    <property type="project" value="InterPro"/>
</dbReference>
<proteinExistence type="predicted"/>
<organism evidence="6 7">
    <name type="scientific">Thlaspi arvense</name>
    <name type="common">Field penny-cress</name>
    <dbReference type="NCBI Taxonomy" id="13288"/>
    <lineage>
        <taxon>Eukaryota</taxon>
        <taxon>Viridiplantae</taxon>
        <taxon>Streptophyta</taxon>
        <taxon>Embryophyta</taxon>
        <taxon>Tracheophyta</taxon>
        <taxon>Spermatophyta</taxon>
        <taxon>Magnoliopsida</taxon>
        <taxon>eudicotyledons</taxon>
        <taxon>Gunneridae</taxon>
        <taxon>Pentapetalae</taxon>
        <taxon>rosids</taxon>
        <taxon>malvids</taxon>
        <taxon>Brassicales</taxon>
        <taxon>Brassicaceae</taxon>
        <taxon>Thlaspideae</taxon>
        <taxon>Thlaspi</taxon>
    </lineage>
</organism>
<keyword evidence="2" id="KW-0346">Stress response</keyword>
<dbReference type="PANTHER" id="PTHR10015:SF427">
    <property type="entry name" value="HEAT SHOCK FACTOR PROTEIN"/>
    <property type="match status" value="1"/>
</dbReference>
<keyword evidence="3" id="KW-0238">DNA-binding</keyword>
<dbReference type="Proteomes" id="UP000836841">
    <property type="component" value="Chromosome 7"/>
</dbReference>
<dbReference type="GO" id="GO:0000978">
    <property type="term" value="F:RNA polymerase II cis-regulatory region sequence-specific DNA binding"/>
    <property type="evidence" value="ECO:0007669"/>
    <property type="project" value="TreeGrafter"/>
</dbReference>
<dbReference type="EMBL" id="OU466863">
    <property type="protein sequence ID" value="CAH2078404.1"/>
    <property type="molecule type" value="Genomic_DNA"/>
</dbReference>
<evidence type="ECO:0000313" key="7">
    <source>
        <dbReference type="Proteomes" id="UP000836841"/>
    </source>
</evidence>
<dbReference type="GO" id="GO:0034605">
    <property type="term" value="P:cellular response to heat"/>
    <property type="evidence" value="ECO:0007669"/>
    <property type="project" value="TreeGrafter"/>
</dbReference>
<evidence type="ECO:0000256" key="2">
    <source>
        <dbReference type="ARBA" id="ARBA00023016"/>
    </source>
</evidence>
<evidence type="ECO:0000256" key="1">
    <source>
        <dbReference type="ARBA" id="ARBA00004123"/>
    </source>
</evidence>
<dbReference type="AlphaFoldDB" id="A0AAU9T344"/>
<dbReference type="GO" id="GO:0006357">
    <property type="term" value="P:regulation of transcription by RNA polymerase II"/>
    <property type="evidence" value="ECO:0007669"/>
    <property type="project" value="TreeGrafter"/>
</dbReference>
<dbReference type="InterPro" id="IPR036388">
    <property type="entry name" value="WH-like_DNA-bd_sf"/>
</dbReference>
<dbReference type="InterPro" id="IPR000232">
    <property type="entry name" value="HSF_DNA-bd"/>
</dbReference>
<comment type="subcellular location">
    <subcellularLocation>
        <location evidence="1">Nucleus</location>
    </subcellularLocation>
</comment>
<dbReference type="GO" id="GO:0005634">
    <property type="term" value="C:nucleus"/>
    <property type="evidence" value="ECO:0007669"/>
    <property type="project" value="UniProtKB-SubCell"/>
</dbReference>
<reference evidence="6 7" key="1">
    <citation type="submission" date="2022-03" db="EMBL/GenBank/DDBJ databases">
        <authorList>
            <person name="Nunn A."/>
            <person name="Chopra R."/>
            <person name="Nunn A."/>
            <person name="Contreras Garrido A."/>
        </authorList>
    </citation>
    <scope>NUCLEOTIDE SEQUENCE [LARGE SCALE GENOMIC DNA]</scope>
</reference>
<accession>A0AAU9T344</accession>
<protein>
    <recommendedName>
        <fullName evidence="5">HSF-type DNA-binding domain-containing protein</fullName>
    </recommendedName>
</protein>
<dbReference type="InterPro" id="IPR036390">
    <property type="entry name" value="WH_DNA-bd_sf"/>
</dbReference>
<keyword evidence="4" id="KW-0539">Nucleus</keyword>
<evidence type="ECO:0000256" key="4">
    <source>
        <dbReference type="ARBA" id="ARBA00023242"/>
    </source>
</evidence>
<sequence length="78" mass="9183">MQSWGFPPRCLAMERNLPLRVMPFYTGVYKAVDDPSSDSIISWSSNNRSFIIWDHREFERKIISTCGDLEELWDLRTA</sequence>